<evidence type="ECO:0000313" key="2">
    <source>
        <dbReference type="Proteomes" id="UP001525890"/>
    </source>
</evidence>
<accession>A0ABT2MK10</accession>
<name>A0ABT2MK10_9CYAN</name>
<keyword evidence="2" id="KW-1185">Reference proteome</keyword>
<evidence type="ECO:0000313" key="1">
    <source>
        <dbReference type="EMBL" id="MCT7965088.1"/>
    </source>
</evidence>
<evidence type="ECO:0008006" key="3">
    <source>
        <dbReference type="Google" id="ProtNLM"/>
    </source>
</evidence>
<comment type="caution">
    <text evidence="1">The sequence shown here is derived from an EMBL/GenBank/DDBJ whole genome shotgun (WGS) entry which is preliminary data.</text>
</comment>
<dbReference type="EMBL" id="JAMXFF010000002">
    <property type="protein sequence ID" value="MCT7965088.1"/>
    <property type="molecule type" value="Genomic_DNA"/>
</dbReference>
<organism evidence="1 2">
    <name type="scientific">Laspinema palackyanum D2a</name>
    <dbReference type="NCBI Taxonomy" id="2953684"/>
    <lineage>
        <taxon>Bacteria</taxon>
        <taxon>Bacillati</taxon>
        <taxon>Cyanobacteriota</taxon>
        <taxon>Cyanophyceae</taxon>
        <taxon>Oscillatoriophycideae</taxon>
        <taxon>Oscillatoriales</taxon>
        <taxon>Laspinemataceae</taxon>
        <taxon>Laspinema</taxon>
        <taxon>Laspinema palackyanum</taxon>
    </lineage>
</organism>
<dbReference type="RefSeq" id="WP_261235086.1">
    <property type="nucleotide sequence ID" value="NZ_JAMXFF010000002.1"/>
</dbReference>
<proteinExistence type="predicted"/>
<protein>
    <recommendedName>
        <fullName evidence="3">Phage protein</fullName>
    </recommendedName>
</protein>
<gene>
    <name evidence="1" type="ORF">NG799_01915</name>
</gene>
<dbReference type="Proteomes" id="UP001525890">
    <property type="component" value="Unassembled WGS sequence"/>
</dbReference>
<sequence>MRQYQGIVLFQGDSLNEYSNELGYDDDETFTINEVITDGESKYIIKSFEVEESDVVAYCQFIDED</sequence>
<reference evidence="1 2" key="1">
    <citation type="journal article" date="2022" name="Front. Microbiol.">
        <title>High genomic differentiation and limited gene flow indicate recent cryptic speciation within the genus Laspinema (cyanobacteria).</title>
        <authorList>
            <person name="Stanojkovic A."/>
            <person name="Skoupy S."/>
            <person name="Skaloud P."/>
            <person name="Dvorak P."/>
        </authorList>
    </citation>
    <scope>NUCLEOTIDE SEQUENCE [LARGE SCALE GENOMIC DNA]</scope>
    <source>
        <strain evidence="1 2">D2a</strain>
    </source>
</reference>